<evidence type="ECO:0000256" key="4">
    <source>
        <dbReference type="ARBA" id="ARBA00023004"/>
    </source>
</evidence>
<dbReference type="Pfam" id="PF01257">
    <property type="entry name" value="2Fe-2S_thioredx"/>
    <property type="match status" value="1"/>
</dbReference>
<dbReference type="PANTHER" id="PTHR43342">
    <property type="entry name" value="NADH-QUINONE OXIDOREDUCTASE, E SUBUNIT"/>
    <property type="match status" value="1"/>
</dbReference>
<gene>
    <name evidence="7" type="ORF">GQA70_21855</name>
</gene>
<keyword evidence="7" id="KW-0614">Plasmid</keyword>
<evidence type="ECO:0000313" key="8">
    <source>
        <dbReference type="Proteomes" id="UP000596387"/>
    </source>
</evidence>
<comment type="similarity">
    <text evidence="1">Belongs to the complex I 24 kDa subunit family.</text>
</comment>
<keyword evidence="8" id="KW-1185">Reference proteome</keyword>
<dbReference type="InterPro" id="IPR036249">
    <property type="entry name" value="Thioredoxin-like_sf"/>
</dbReference>
<accession>A0ABX7FI02</accession>
<keyword evidence="5" id="KW-0411">Iron-sulfur</keyword>
<dbReference type="InterPro" id="IPR002023">
    <property type="entry name" value="NuoE-like"/>
</dbReference>
<geneLocation type="plasmid" evidence="7 8">
    <name>p-SCP4</name>
</geneLocation>
<dbReference type="NCBIfam" id="NF004638">
    <property type="entry name" value="PRK05988.1"/>
    <property type="match status" value="1"/>
</dbReference>
<proteinExistence type="inferred from homology"/>
<dbReference type="InterPro" id="IPR041921">
    <property type="entry name" value="NuoE_N"/>
</dbReference>
<dbReference type="Proteomes" id="UP000596387">
    <property type="component" value="Plasmid p-SCP4"/>
</dbReference>
<reference evidence="7 8" key="1">
    <citation type="submission" date="2019-12" db="EMBL/GenBank/DDBJ databases">
        <title>Complete Genome Sequence of a Quorum-Sensing Bacterium,Rhodobacteraceae bacterium C31, Isolated from a marine microalgae symbiotic bacteria.</title>
        <authorList>
            <person name="Zhang Y."/>
        </authorList>
    </citation>
    <scope>NUCLEOTIDE SEQUENCE [LARGE SCALE GENOMIC DNA]</scope>
    <source>
        <strain evidence="7 8">C31</strain>
        <plasmid evidence="7 8">p-SCP4</plasmid>
    </source>
</reference>
<dbReference type="SUPFAM" id="SSF52833">
    <property type="entry name" value="Thioredoxin-like"/>
    <property type="match status" value="1"/>
</dbReference>
<evidence type="ECO:0000313" key="7">
    <source>
        <dbReference type="EMBL" id="QRF69012.1"/>
    </source>
</evidence>
<comment type="cofactor">
    <cofactor evidence="6">
        <name>[2Fe-2S] cluster</name>
        <dbReference type="ChEBI" id="CHEBI:190135"/>
    </cofactor>
</comment>
<dbReference type="InterPro" id="IPR028431">
    <property type="entry name" value="NADP_DH_HndA-like"/>
</dbReference>
<organism evidence="7 8">
    <name type="scientific">Ponticoccus alexandrii</name>
    <dbReference type="NCBI Taxonomy" id="1943633"/>
    <lineage>
        <taxon>Bacteria</taxon>
        <taxon>Pseudomonadati</taxon>
        <taxon>Pseudomonadota</taxon>
        <taxon>Alphaproteobacteria</taxon>
        <taxon>Rhodobacterales</taxon>
        <taxon>Roseobacteraceae</taxon>
        <taxon>Ponticoccus</taxon>
    </lineage>
</organism>
<evidence type="ECO:0000256" key="1">
    <source>
        <dbReference type="ARBA" id="ARBA00010643"/>
    </source>
</evidence>
<evidence type="ECO:0000256" key="2">
    <source>
        <dbReference type="ARBA" id="ARBA00022714"/>
    </source>
</evidence>
<evidence type="ECO:0000256" key="6">
    <source>
        <dbReference type="ARBA" id="ARBA00034078"/>
    </source>
</evidence>
<dbReference type="Gene3D" id="1.10.10.1590">
    <property type="entry name" value="NADH-quinone oxidoreductase subunit E"/>
    <property type="match status" value="1"/>
</dbReference>
<keyword evidence="2" id="KW-0001">2Fe-2S</keyword>
<dbReference type="EMBL" id="CP047170">
    <property type="protein sequence ID" value="QRF69012.1"/>
    <property type="molecule type" value="Genomic_DNA"/>
</dbReference>
<sequence length="158" mass="16179">MQTAMPDSFADEIGGIITEYATLEGPLLPMLHAIQEACGCVPTEAHAPICEALNISRAELHGVISFYHDFRDAPTGRHVLKICRAEACQSVGGVALGEAVLEKLGTGWGGTTASGAVTVEPVYCLGLCACGPAAMLDGKVIGRADAGKIDALLAEAGA</sequence>
<protein>
    <submittedName>
        <fullName evidence="7">Formate dehydrogenase subunit gamma</fullName>
    </submittedName>
</protein>
<dbReference type="PANTHER" id="PTHR43342:SF1">
    <property type="entry name" value="BIFURCATING [FEFE] HYDROGENASE GAMMA SUBUNIT"/>
    <property type="match status" value="1"/>
</dbReference>
<dbReference type="CDD" id="cd03081">
    <property type="entry name" value="TRX_Fd_NuoE_FDH_gamma"/>
    <property type="match status" value="1"/>
</dbReference>
<evidence type="ECO:0000256" key="5">
    <source>
        <dbReference type="ARBA" id="ARBA00023014"/>
    </source>
</evidence>
<dbReference type="Gene3D" id="3.40.30.10">
    <property type="entry name" value="Glutaredoxin"/>
    <property type="match status" value="1"/>
</dbReference>
<name>A0ABX7FI02_9RHOB</name>
<evidence type="ECO:0000256" key="3">
    <source>
        <dbReference type="ARBA" id="ARBA00022723"/>
    </source>
</evidence>
<keyword evidence="3" id="KW-0479">Metal-binding</keyword>
<dbReference type="PIRSF" id="PIRSF000216">
    <property type="entry name" value="NADH_DH_24kDa"/>
    <property type="match status" value="1"/>
</dbReference>
<keyword evidence="4" id="KW-0408">Iron</keyword>